<dbReference type="InterPro" id="IPR029016">
    <property type="entry name" value="GAF-like_dom_sf"/>
</dbReference>
<proteinExistence type="predicted"/>
<evidence type="ECO:0000259" key="1">
    <source>
        <dbReference type="SMART" id="SM00065"/>
    </source>
</evidence>
<protein>
    <submittedName>
        <fullName evidence="3">GAF domain-containing protein</fullName>
    </submittedName>
</protein>
<dbReference type="Proteomes" id="UP000287830">
    <property type="component" value="Unassembled WGS sequence"/>
</dbReference>
<dbReference type="SMART" id="SM01012">
    <property type="entry name" value="ANTAR"/>
    <property type="match status" value="1"/>
</dbReference>
<dbReference type="RefSeq" id="WP_280526766.1">
    <property type="nucleotide sequence ID" value="NZ_BHZC01000001.1"/>
</dbReference>
<dbReference type="Gene3D" id="3.30.450.40">
    <property type="match status" value="1"/>
</dbReference>
<organism evidence="3 4">
    <name type="scientific">Streptomyces chrestomyceticus JCM 4735</name>
    <dbReference type="NCBI Taxonomy" id="1306181"/>
    <lineage>
        <taxon>Bacteria</taxon>
        <taxon>Bacillati</taxon>
        <taxon>Actinomycetota</taxon>
        <taxon>Actinomycetes</taxon>
        <taxon>Kitasatosporales</taxon>
        <taxon>Streptomycetaceae</taxon>
        <taxon>Streptomyces</taxon>
    </lineage>
</organism>
<feature type="domain" description="GAF" evidence="1">
    <location>
        <begin position="5"/>
        <end position="174"/>
    </location>
</feature>
<dbReference type="InterPro" id="IPR003018">
    <property type="entry name" value="GAF"/>
</dbReference>
<feature type="domain" description="ANTAR" evidence="2">
    <location>
        <begin position="161"/>
        <end position="226"/>
    </location>
</feature>
<evidence type="ECO:0000259" key="2">
    <source>
        <dbReference type="SMART" id="SM01012"/>
    </source>
</evidence>
<reference evidence="3 4" key="1">
    <citation type="submission" date="2018-11" db="EMBL/GenBank/DDBJ databases">
        <title>Whole genome sequence of Streptomyces chrestomyceticus NBRC 13444(T).</title>
        <authorList>
            <person name="Komaki H."/>
            <person name="Tamura T."/>
        </authorList>
    </citation>
    <scope>NUCLEOTIDE SEQUENCE [LARGE SCALE GENOMIC DNA]</scope>
    <source>
        <strain evidence="3 4">NBRC 13444</strain>
    </source>
</reference>
<accession>A0A7U9PXN6</accession>
<sequence>MPRTDLDQLWNQVRGATRAGQGLGSLSPGLAARQLGYDALTLCLATPRGHLELLWSDDAAGRLGPVLDDLQYTLGEGPTLDAARTGRTITEPDLTRTPIDRWPQFLPAAARTRARTILATPLHLGVVPAGALTVYGTTAGAPTAHQHESIVRFARAALLLLLQASPARLLTGDHAPGITLYRAEVHQATGMLAVQLALPLDQALLRLRAHAYAHDRALLDVAHDILAHRLHLEPEDTAP</sequence>
<dbReference type="InterPro" id="IPR005561">
    <property type="entry name" value="ANTAR"/>
</dbReference>
<evidence type="ECO:0000313" key="4">
    <source>
        <dbReference type="Proteomes" id="UP000287830"/>
    </source>
</evidence>
<gene>
    <name evidence="3" type="ORF">OEIGOIKO_02635</name>
</gene>
<comment type="caution">
    <text evidence="3">The sequence shown here is derived from an EMBL/GenBank/DDBJ whole genome shotgun (WGS) entry which is preliminary data.</text>
</comment>
<dbReference type="AlphaFoldDB" id="A0A7U9PXN6"/>
<dbReference type="GeneID" id="95627112"/>
<evidence type="ECO:0000313" key="3">
    <source>
        <dbReference type="EMBL" id="GCD34895.1"/>
    </source>
</evidence>
<dbReference type="GO" id="GO:0003723">
    <property type="term" value="F:RNA binding"/>
    <property type="evidence" value="ECO:0007669"/>
    <property type="project" value="InterPro"/>
</dbReference>
<dbReference type="SMART" id="SM00065">
    <property type="entry name" value="GAF"/>
    <property type="match status" value="1"/>
</dbReference>
<name>A0A7U9PXN6_9ACTN</name>
<dbReference type="EMBL" id="BHZC01000001">
    <property type="protein sequence ID" value="GCD34895.1"/>
    <property type="molecule type" value="Genomic_DNA"/>
</dbReference>
<dbReference type="SUPFAM" id="SSF55781">
    <property type="entry name" value="GAF domain-like"/>
    <property type="match status" value="1"/>
</dbReference>